<organism evidence="1 2">
    <name type="scientific">Nonlabens tegetincola</name>
    <dbReference type="NCBI Taxonomy" id="323273"/>
    <lineage>
        <taxon>Bacteria</taxon>
        <taxon>Pseudomonadati</taxon>
        <taxon>Bacteroidota</taxon>
        <taxon>Flavobacteriia</taxon>
        <taxon>Flavobacteriales</taxon>
        <taxon>Flavobacteriaceae</taxon>
        <taxon>Nonlabens</taxon>
    </lineage>
</organism>
<keyword evidence="2" id="KW-1185">Reference proteome</keyword>
<gene>
    <name evidence="1" type="ORF">JCM19294_1449</name>
</gene>
<name>A0A090Q6P1_9FLAO</name>
<evidence type="ECO:0000313" key="2">
    <source>
        <dbReference type="Proteomes" id="UP000029221"/>
    </source>
</evidence>
<dbReference type="EMBL" id="BBML01000005">
    <property type="protein sequence ID" value="GAK97403.1"/>
    <property type="molecule type" value="Genomic_DNA"/>
</dbReference>
<accession>A0A090Q6P1</accession>
<protein>
    <submittedName>
        <fullName evidence="1">Uncharacterized protein</fullName>
    </submittedName>
</protein>
<sequence length="67" mass="7808">MGNCISRFRESVKCNFPYPVHRSSATRNLNNNVAKENLNKWIINNNKASSDKRLFKVTFVVNNMNYV</sequence>
<evidence type="ECO:0000313" key="1">
    <source>
        <dbReference type="EMBL" id="GAK97403.1"/>
    </source>
</evidence>
<reference evidence="1" key="1">
    <citation type="journal article" date="2014" name="Genome Announc.">
        <title>Draft Genome Sequences of Marine Flavobacterium Nonlabens Strains NR17, NR24, NR27, NR32, NR33, and Ara13.</title>
        <authorList>
            <person name="Nakanishi M."/>
            <person name="Meirelles P."/>
            <person name="Suzuki R."/>
            <person name="Takatani N."/>
            <person name="Mino S."/>
            <person name="Suda W."/>
            <person name="Oshima K."/>
            <person name="Hattori M."/>
            <person name="Ohkuma M."/>
            <person name="Hosokawa M."/>
            <person name="Miyashita K."/>
            <person name="Thompson F.L."/>
            <person name="Niwa A."/>
            <person name="Sawabe T."/>
            <person name="Sawabe T."/>
        </authorList>
    </citation>
    <scope>NUCLEOTIDE SEQUENCE [LARGE SCALE GENOMIC DNA]</scope>
    <source>
        <strain evidence="1">JCM 19294</strain>
    </source>
</reference>
<dbReference type="AlphaFoldDB" id="A0A090Q6P1"/>
<dbReference type="Proteomes" id="UP000029221">
    <property type="component" value="Unassembled WGS sequence"/>
</dbReference>
<comment type="caution">
    <text evidence="1">The sequence shown here is derived from an EMBL/GenBank/DDBJ whole genome shotgun (WGS) entry which is preliminary data.</text>
</comment>
<proteinExistence type="predicted"/>